<feature type="transmembrane region" description="Helical" evidence="1">
    <location>
        <begin position="87"/>
        <end position="105"/>
    </location>
</feature>
<gene>
    <name evidence="2" type="ORF">RZS28_12330</name>
</gene>
<sequence length="176" mass="19074">MKIKLPPLIHNFVGILRSDVGPEVLPHSSLLLRVSLGLFVLIEFAIKLATHSVVGAAGIGISAAALLILVAALAARLLGHDERLTQTLTALAAAGAVVAFVNFFFRFLLVQGFAFVGEDLPAQELASFLLFPIFLWNVVVYASIYRRAFAVGAVLSFALSLGYLLVLVFWIPYFFK</sequence>
<protein>
    <recommendedName>
        <fullName evidence="4">Yip1 domain-containing protein</fullName>
    </recommendedName>
</protein>
<feature type="transmembrane region" description="Helical" evidence="1">
    <location>
        <begin position="125"/>
        <end position="144"/>
    </location>
</feature>
<keyword evidence="1" id="KW-0472">Membrane</keyword>
<evidence type="ECO:0008006" key="4">
    <source>
        <dbReference type="Google" id="ProtNLM"/>
    </source>
</evidence>
<organism evidence="2 3">
    <name type="scientific">Methylocapsa polymorpha</name>
    <dbReference type="NCBI Taxonomy" id="3080828"/>
    <lineage>
        <taxon>Bacteria</taxon>
        <taxon>Pseudomonadati</taxon>
        <taxon>Pseudomonadota</taxon>
        <taxon>Alphaproteobacteria</taxon>
        <taxon>Hyphomicrobiales</taxon>
        <taxon>Beijerinckiaceae</taxon>
        <taxon>Methylocapsa</taxon>
    </lineage>
</organism>
<feature type="transmembrane region" description="Helical" evidence="1">
    <location>
        <begin position="55"/>
        <end position="75"/>
    </location>
</feature>
<keyword evidence="1" id="KW-0812">Transmembrane</keyword>
<evidence type="ECO:0000313" key="3">
    <source>
        <dbReference type="Proteomes" id="UP001626536"/>
    </source>
</evidence>
<dbReference type="Proteomes" id="UP001626536">
    <property type="component" value="Chromosome"/>
</dbReference>
<name>A0ABZ0HN58_9HYPH</name>
<evidence type="ECO:0000313" key="2">
    <source>
        <dbReference type="EMBL" id="WOJ88603.1"/>
    </source>
</evidence>
<evidence type="ECO:0000256" key="1">
    <source>
        <dbReference type="SAM" id="Phobius"/>
    </source>
</evidence>
<keyword evidence="1" id="KW-1133">Transmembrane helix</keyword>
<feature type="transmembrane region" description="Helical" evidence="1">
    <location>
        <begin position="151"/>
        <end position="175"/>
    </location>
</feature>
<keyword evidence="3" id="KW-1185">Reference proteome</keyword>
<reference evidence="2 3" key="1">
    <citation type="submission" date="2023-10" db="EMBL/GenBank/DDBJ databases">
        <title>Novel methanotroph of the genus Methylocapsa from a subarctic wetland.</title>
        <authorList>
            <person name="Belova S.E."/>
            <person name="Oshkin I.Y."/>
            <person name="Miroshnikov K."/>
            <person name="Dedysh S.N."/>
        </authorList>
    </citation>
    <scope>NUCLEOTIDE SEQUENCE [LARGE SCALE GENOMIC DNA]</scope>
    <source>
        <strain evidence="2 3">RX1</strain>
    </source>
</reference>
<dbReference type="EMBL" id="CP136862">
    <property type="protein sequence ID" value="WOJ88603.1"/>
    <property type="molecule type" value="Genomic_DNA"/>
</dbReference>
<accession>A0ABZ0HN58</accession>
<dbReference type="RefSeq" id="WP_407338043.1">
    <property type="nucleotide sequence ID" value="NZ_CP136862.1"/>
</dbReference>
<proteinExistence type="predicted"/>